<evidence type="ECO:0000313" key="4">
    <source>
        <dbReference type="Proteomes" id="UP001444071"/>
    </source>
</evidence>
<protein>
    <submittedName>
        <fullName evidence="3">PHD and RING finger domain-containing protein 1</fullName>
    </submittedName>
</protein>
<feature type="domain" description="SFR19-like C-terminal" evidence="2">
    <location>
        <begin position="1"/>
        <end position="73"/>
    </location>
</feature>
<sequence>MQERAVEEVKLAIKPFYQKRDINKDEYKEILRKAVQKVCHSKSGEINPVKVGNLIKAYVEKYKHARKHKKGEDSAKVPEDQSEQMKISDSP</sequence>
<reference evidence="3 4" key="1">
    <citation type="submission" date="2021-06" db="EMBL/GenBank/DDBJ databases">
        <authorList>
            <person name="Palmer J.M."/>
        </authorList>
    </citation>
    <scope>NUCLEOTIDE SEQUENCE [LARGE SCALE GENOMIC DNA]</scope>
    <source>
        <strain evidence="3 4">XR_2019</strain>
        <tissue evidence="3">Muscle</tissue>
    </source>
</reference>
<organism evidence="3 4">
    <name type="scientific">Xenotaenia resolanae</name>
    <dbReference type="NCBI Taxonomy" id="208358"/>
    <lineage>
        <taxon>Eukaryota</taxon>
        <taxon>Metazoa</taxon>
        <taxon>Chordata</taxon>
        <taxon>Craniata</taxon>
        <taxon>Vertebrata</taxon>
        <taxon>Euteleostomi</taxon>
        <taxon>Actinopterygii</taxon>
        <taxon>Neopterygii</taxon>
        <taxon>Teleostei</taxon>
        <taxon>Neoteleostei</taxon>
        <taxon>Acanthomorphata</taxon>
        <taxon>Ovalentaria</taxon>
        <taxon>Atherinomorphae</taxon>
        <taxon>Cyprinodontiformes</taxon>
        <taxon>Goodeidae</taxon>
        <taxon>Xenotaenia</taxon>
    </lineage>
</organism>
<dbReference type="Pfam" id="PF23030">
    <property type="entry name" value="SCAF11-like_C"/>
    <property type="match status" value="1"/>
</dbReference>
<evidence type="ECO:0000256" key="1">
    <source>
        <dbReference type="SAM" id="MobiDB-lite"/>
    </source>
</evidence>
<comment type="caution">
    <text evidence="3">The sequence shown here is derived from an EMBL/GenBank/DDBJ whole genome shotgun (WGS) entry which is preliminary data.</text>
</comment>
<dbReference type="InterPro" id="IPR057031">
    <property type="entry name" value="SFR19-like_C"/>
</dbReference>
<proteinExistence type="predicted"/>
<dbReference type="PANTHER" id="PTHR12618:SF20">
    <property type="entry name" value="PHD AND RING FINGER DOMAIN-CONTAINING PROTEIN 1"/>
    <property type="match status" value="1"/>
</dbReference>
<evidence type="ECO:0000259" key="2">
    <source>
        <dbReference type="Pfam" id="PF23030"/>
    </source>
</evidence>
<evidence type="ECO:0000313" key="3">
    <source>
        <dbReference type="EMBL" id="MEQ2271649.1"/>
    </source>
</evidence>
<feature type="region of interest" description="Disordered" evidence="1">
    <location>
        <begin position="66"/>
        <end position="91"/>
    </location>
</feature>
<dbReference type="PANTHER" id="PTHR12618">
    <property type="entry name" value="PHD AND RING FINGER DOMAIN-CONTAINING PROTEIN 1"/>
    <property type="match status" value="1"/>
</dbReference>
<keyword evidence="4" id="KW-1185">Reference proteome</keyword>
<name>A0ABV0WRI7_9TELE</name>
<accession>A0ABV0WRI7</accession>
<dbReference type="Proteomes" id="UP001444071">
    <property type="component" value="Unassembled WGS sequence"/>
</dbReference>
<gene>
    <name evidence="3" type="primary">PHRF1</name>
    <name evidence="3" type="ORF">XENORESO_007201</name>
</gene>
<feature type="compositionally biased region" description="Basic and acidic residues" evidence="1">
    <location>
        <begin position="70"/>
        <end position="79"/>
    </location>
</feature>
<dbReference type="EMBL" id="JAHRIM010062422">
    <property type="protein sequence ID" value="MEQ2271649.1"/>
    <property type="molecule type" value="Genomic_DNA"/>
</dbReference>
<dbReference type="InterPro" id="IPR047157">
    <property type="entry name" value="PHRF1/Atg35"/>
</dbReference>